<evidence type="ECO:0000259" key="1">
    <source>
        <dbReference type="Pfam" id="PF13946"/>
    </source>
</evidence>
<comment type="caution">
    <text evidence="2">The sequence shown here is derived from an EMBL/GenBank/DDBJ whole genome shotgun (WGS) entry which is preliminary data.</text>
</comment>
<evidence type="ECO:0000313" key="3">
    <source>
        <dbReference type="Proteomes" id="UP000078356"/>
    </source>
</evidence>
<reference evidence="2 3" key="1">
    <citation type="submission" date="2016-04" db="EMBL/GenBank/DDBJ databases">
        <title>Draft Genome Sequences of Staphylococcus capitis Strain H36, S. capitis Strain H65, S. cohnii Strain H62, S. hominis Strain H69, Mycobacterium iranicum Strain H39, Plantibacter sp. Strain H53, Pseudomonas oryzihabitans Strain H72, and Microbacterium sp. Strain H83, isolated from residential settings.</title>
        <authorList>
            <person name="Lymperopoulou D."/>
            <person name="Adams R.I."/>
            <person name="Lindow S."/>
            <person name="Coil D.A."/>
            <person name="Jospin G."/>
            <person name="Eisen J.A."/>
        </authorList>
    </citation>
    <scope>NUCLEOTIDE SEQUENCE [LARGE SCALE GENOMIC DNA]</scope>
    <source>
        <strain evidence="2 3">H72</strain>
    </source>
</reference>
<dbReference type="SUPFAM" id="SSF50494">
    <property type="entry name" value="Trypsin-like serine proteases"/>
    <property type="match status" value="1"/>
</dbReference>
<dbReference type="InterPro" id="IPR009003">
    <property type="entry name" value="Peptidase_S1_PA"/>
</dbReference>
<feature type="domain" description="DUF4214" evidence="1">
    <location>
        <begin position="360"/>
        <end position="428"/>
    </location>
</feature>
<sequence>MYEVTSRAAPYSSVVYLESIFPDGSRYRGSGSVVGNNDVLTAQHMVYSAKNGGNAVQVMVAPGAFVDDHTGTWSAPFGTYMATNWSNRVGNWDANGDGYVATSEAQYDMSLLGLNVNLANVTGTLNPWTGSTASFDGTVLGYPGSGTGLMGLTGTATTYRGFGAYDFSGGLGEGASGGPLLDPDGRLRGVLSSGDAGDTRSTYASLNDASNWRWYTEASINNDSMAWDSSSRPTGLGVNSGSRDGELFLQDRLSLDANHAGSLYGYGGGDVLRLSGTSIAYNWQAAGDVVTLTSNSGDLSLNLHDINLLDFRDRDLYVLTSGQAEVARLYNAAFDRTPDYGGLDYWMHSHATGVTTKAIAESFAESTEFKGLFATTSDQAYVAKLYENVLGRAGEAAGVSYWIDAIHAGATRANILNSFSDSPENQALTTGANGFILLVGQNEWA</sequence>
<dbReference type="AlphaFoldDB" id="A0A178L7J8"/>
<proteinExistence type="predicted"/>
<dbReference type="InterPro" id="IPR025282">
    <property type="entry name" value="DUF4214"/>
</dbReference>
<accession>A0A178L7J8</accession>
<gene>
    <name evidence="2" type="ORF">A4V15_07405</name>
</gene>
<evidence type="ECO:0000313" key="2">
    <source>
        <dbReference type="EMBL" id="OAN24873.1"/>
    </source>
</evidence>
<name>A0A178L7J8_9PSED</name>
<dbReference type="InterPro" id="IPR038255">
    <property type="entry name" value="PBS_linker_sf"/>
</dbReference>
<dbReference type="Pfam" id="PF13946">
    <property type="entry name" value="DUF4214"/>
    <property type="match status" value="1"/>
</dbReference>
<dbReference type="Gene3D" id="2.40.10.10">
    <property type="entry name" value="Trypsin-like serine proteases"/>
    <property type="match status" value="2"/>
</dbReference>
<dbReference type="Proteomes" id="UP000078356">
    <property type="component" value="Unassembled WGS sequence"/>
</dbReference>
<dbReference type="Gene3D" id="1.10.3130.20">
    <property type="entry name" value="Phycobilisome linker domain"/>
    <property type="match status" value="1"/>
</dbReference>
<dbReference type="EMBL" id="LWCR01000056">
    <property type="protein sequence ID" value="OAN24873.1"/>
    <property type="molecule type" value="Genomic_DNA"/>
</dbReference>
<protein>
    <recommendedName>
        <fullName evidence="1">DUF4214 domain-containing protein</fullName>
    </recommendedName>
</protein>
<organism evidence="2 3">
    <name type="scientific">Pseudomonas oryzihabitans</name>
    <dbReference type="NCBI Taxonomy" id="47885"/>
    <lineage>
        <taxon>Bacteria</taxon>
        <taxon>Pseudomonadati</taxon>
        <taxon>Pseudomonadota</taxon>
        <taxon>Gammaproteobacteria</taxon>
        <taxon>Pseudomonadales</taxon>
        <taxon>Pseudomonadaceae</taxon>
        <taxon>Pseudomonas</taxon>
    </lineage>
</organism>
<dbReference type="InterPro" id="IPR043504">
    <property type="entry name" value="Peptidase_S1_PA_chymotrypsin"/>
</dbReference>
<dbReference type="Pfam" id="PF13365">
    <property type="entry name" value="Trypsin_2"/>
    <property type="match status" value="1"/>
</dbReference>
<dbReference type="RefSeq" id="WP_064309132.1">
    <property type="nucleotide sequence ID" value="NZ_LWCR01000056.1"/>
</dbReference>
<dbReference type="OrthoDB" id="6734599at2"/>